<dbReference type="AlphaFoldDB" id="A0A327MR22"/>
<accession>A0A327MR22</accession>
<comment type="caution">
    <text evidence="1">The sequence shown here is derived from an EMBL/GenBank/DDBJ whole genome shotgun (WGS) entry which is preliminary data.</text>
</comment>
<dbReference type="Proteomes" id="UP000249493">
    <property type="component" value="Unassembled WGS sequence"/>
</dbReference>
<evidence type="ECO:0000313" key="2">
    <source>
        <dbReference type="Proteomes" id="UP000249493"/>
    </source>
</evidence>
<organism evidence="1 2">
    <name type="scientific">Pseudomonas fluorescens</name>
    <dbReference type="NCBI Taxonomy" id="294"/>
    <lineage>
        <taxon>Bacteria</taxon>
        <taxon>Pseudomonadati</taxon>
        <taxon>Pseudomonadota</taxon>
        <taxon>Gammaproteobacteria</taxon>
        <taxon>Pseudomonadales</taxon>
        <taxon>Pseudomonadaceae</taxon>
        <taxon>Pseudomonas</taxon>
    </lineage>
</organism>
<protein>
    <submittedName>
        <fullName evidence="1">Uncharacterized protein</fullName>
    </submittedName>
</protein>
<evidence type="ECO:0000313" key="1">
    <source>
        <dbReference type="EMBL" id="RAI62528.1"/>
    </source>
</evidence>
<name>A0A327MR22_PSEFL</name>
<sequence>MWFFRGKKRASKLFDGEEVEPLRLKMRMKQAVSLVGVQFTHHLRSSLSKQATAQVHPKKT</sequence>
<gene>
    <name evidence="1" type="ORF">DOZ80_30730</name>
</gene>
<dbReference type="EMBL" id="QLIN01000024">
    <property type="protein sequence ID" value="RAI62528.1"/>
    <property type="molecule type" value="Genomic_DNA"/>
</dbReference>
<reference evidence="1 2" key="1">
    <citation type="submission" date="2018-06" db="EMBL/GenBank/DDBJ databases">
        <authorList>
            <person name="Zhirakovskaya E."/>
        </authorList>
    </citation>
    <scope>NUCLEOTIDE SEQUENCE [LARGE SCALE GENOMIC DNA]</scope>
    <source>
        <strain evidence="1 2">LY3</strain>
    </source>
</reference>
<proteinExistence type="predicted"/>